<dbReference type="CDD" id="cd07398">
    <property type="entry name" value="MPP_YbbF-LpxH"/>
    <property type="match status" value="1"/>
</dbReference>
<dbReference type="PANTHER" id="PTHR34990">
    <property type="entry name" value="UDP-2,3-DIACYLGLUCOSAMINE HYDROLASE-RELATED"/>
    <property type="match status" value="1"/>
</dbReference>
<keyword evidence="13" id="KW-1185">Reference proteome</keyword>
<dbReference type="GO" id="GO:0019897">
    <property type="term" value="C:extrinsic component of plasma membrane"/>
    <property type="evidence" value="ECO:0007669"/>
    <property type="project" value="UniProtKB-UniRule"/>
</dbReference>
<evidence type="ECO:0000313" key="12">
    <source>
        <dbReference type="EMBL" id="TDR18290.1"/>
    </source>
</evidence>
<reference evidence="12 13" key="1">
    <citation type="submission" date="2019-03" db="EMBL/GenBank/DDBJ databases">
        <title>Genomic Encyclopedia of Type Strains, Phase IV (KMG-IV): sequencing the most valuable type-strain genomes for metagenomic binning, comparative biology and taxonomic classification.</title>
        <authorList>
            <person name="Goeker M."/>
        </authorList>
    </citation>
    <scope>NUCLEOTIDE SEQUENCE [LARGE SCALE GENOMIC DNA]</scope>
    <source>
        <strain evidence="12 13">DSM 25488</strain>
    </source>
</reference>
<comment type="caution">
    <text evidence="10">Lacks conserved residue(s) required for the propagation of feature annotation.</text>
</comment>
<feature type="binding site" evidence="10">
    <location>
        <position position="160"/>
    </location>
    <ligand>
        <name>substrate</name>
    </ligand>
</feature>
<comment type="similarity">
    <text evidence="10">Belongs to the LpxH family.</text>
</comment>
<comment type="catalytic activity">
    <reaction evidence="10">
        <text>UDP-2-N,3-O-bis[(3R)-3-hydroxytetradecanoyl]-alpha-D-glucosamine + H2O = 2-N,3-O-bis[(3R)-3-hydroxytetradecanoyl]-alpha-D-glucosaminyl 1-phosphate + UMP + 2 H(+)</text>
        <dbReference type="Rhea" id="RHEA:25213"/>
        <dbReference type="ChEBI" id="CHEBI:15377"/>
        <dbReference type="ChEBI" id="CHEBI:15378"/>
        <dbReference type="ChEBI" id="CHEBI:57865"/>
        <dbReference type="ChEBI" id="CHEBI:57957"/>
        <dbReference type="ChEBI" id="CHEBI:78847"/>
        <dbReference type="EC" id="3.6.1.54"/>
    </reaction>
</comment>
<feature type="binding site" evidence="10">
    <location>
        <position position="164"/>
    </location>
    <ligand>
        <name>substrate</name>
    </ligand>
</feature>
<dbReference type="PANTHER" id="PTHR34990:SF1">
    <property type="entry name" value="UDP-2,3-DIACYLGLUCOSAMINE HYDROLASE"/>
    <property type="match status" value="1"/>
</dbReference>
<dbReference type="InterPro" id="IPR010138">
    <property type="entry name" value="UDP-diacylglucosamine_Hdrlase"/>
</dbReference>
<dbReference type="NCBIfam" id="TIGR01854">
    <property type="entry name" value="lipid_A_lpxH"/>
    <property type="match status" value="1"/>
</dbReference>
<evidence type="ECO:0000256" key="7">
    <source>
        <dbReference type="ARBA" id="ARBA00023098"/>
    </source>
</evidence>
<dbReference type="RefSeq" id="WP_099019696.1">
    <property type="nucleotide sequence ID" value="NZ_NIHB01000003.1"/>
</dbReference>
<evidence type="ECO:0000256" key="5">
    <source>
        <dbReference type="ARBA" id="ARBA00022723"/>
    </source>
</evidence>
<dbReference type="HAMAP" id="MF_00575">
    <property type="entry name" value="LpxH"/>
    <property type="match status" value="1"/>
</dbReference>
<keyword evidence="9 10" id="KW-0464">Manganese</keyword>
<feature type="binding site" evidence="10">
    <location>
        <position position="197"/>
    </location>
    <ligand>
        <name>Mn(2+)</name>
        <dbReference type="ChEBI" id="CHEBI:29035"/>
        <label>1</label>
    </ligand>
</feature>
<comment type="pathway">
    <text evidence="10">Glycolipid biosynthesis; lipid IV(A) biosynthesis; lipid IV(A) from (3R)-3-hydroxytetradecanoyl-[acyl-carrier-protein] and UDP-N-acetyl-alpha-D-glucosamine: step 4/6.</text>
</comment>
<feature type="binding site" evidence="10">
    <location>
        <position position="114"/>
    </location>
    <ligand>
        <name>Mn(2+)</name>
        <dbReference type="ChEBI" id="CHEBI:29035"/>
        <label>2</label>
    </ligand>
</feature>
<comment type="subcellular location">
    <subcellularLocation>
        <location evidence="10">Cell inner membrane</location>
        <topology evidence="10">Peripheral membrane protein</topology>
        <orientation evidence="10">Cytoplasmic side</orientation>
    </subcellularLocation>
</comment>
<feature type="binding site" evidence="10">
    <location>
        <position position="41"/>
    </location>
    <ligand>
        <name>Mn(2+)</name>
        <dbReference type="ChEBI" id="CHEBI:29035"/>
        <label>1</label>
    </ligand>
</feature>
<evidence type="ECO:0000256" key="9">
    <source>
        <dbReference type="ARBA" id="ARBA00023211"/>
    </source>
</evidence>
<keyword evidence="2 10" id="KW-0444">Lipid biosynthesis</keyword>
<dbReference type="GO" id="GO:0005737">
    <property type="term" value="C:cytoplasm"/>
    <property type="evidence" value="ECO:0007669"/>
    <property type="project" value="InterPro"/>
</dbReference>
<comment type="cofactor">
    <cofactor evidence="10">
        <name>Mn(2+)</name>
        <dbReference type="ChEBI" id="CHEBI:29035"/>
    </cofactor>
    <text evidence="10">Binds 2 Mn(2+) ions per subunit in a binuclear metal center.</text>
</comment>
<protein>
    <recommendedName>
        <fullName evidence="10">UDP-2,3-diacylglucosamine hydrolase</fullName>
        <ecNumber evidence="10">3.6.1.54</ecNumber>
    </recommendedName>
    <alternativeName>
        <fullName evidence="10">UDP-2,3-diacylglucosamine diphosphatase</fullName>
    </alternativeName>
</protein>
<evidence type="ECO:0000256" key="6">
    <source>
        <dbReference type="ARBA" id="ARBA00022801"/>
    </source>
</evidence>
<evidence type="ECO:0000256" key="10">
    <source>
        <dbReference type="HAMAP-Rule" id="MF_00575"/>
    </source>
</evidence>
<gene>
    <name evidence="10" type="primary">lpxH</name>
    <name evidence="12" type="ORF">C8D91_2205</name>
</gene>
<keyword evidence="5 10" id="KW-0479">Metal-binding</keyword>
<dbReference type="AlphaFoldDB" id="A0A4R6XK10"/>
<feature type="domain" description="Calcineurin-like phosphoesterase" evidence="11">
    <location>
        <begin position="1"/>
        <end position="199"/>
    </location>
</feature>
<proteinExistence type="inferred from homology"/>
<keyword evidence="4 10" id="KW-0441">Lipid A biosynthesis</keyword>
<sequence>MTTFFISDLHLCDQQPHTSKSFINFCKNKARDARALYILGDFFEYWLGDDALDKTAQTVQRELKSLTQSGIAVYFMAGNRDFLLGEQFATSCGMKIIEEPHVIQLMGQSVLLVHGDAECTDDLPYQKVRSMFRDSSWQKEFLSLPIEQRIAFAQQAREQSQQHTQSSSTEIMDVNTAAIDSLYKKHQVKTIIHGHTHRPAVHQNQSYTRIVLGDWHHQTSYLAVDEAGFQLINH</sequence>
<name>A0A4R6XK10_9GAMM</name>
<accession>A0A4R6XK10</accession>
<evidence type="ECO:0000256" key="1">
    <source>
        <dbReference type="ARBA" id="ARBA00022475"/>
    </source>
</evidence>
<dbReference type="InterPro" id="IPR004843">
    <property type="entry name" value="Calcineurin-like_PHP"/>
</dbReference>
<evidence type="ECO:0000256" key="8">
    <source>
        <dbReference type="ARBA" id="ARBA00023136"/>
    </source>
</evidence>
<feature type="binding site" evidence="10">
    <location>
        <position position="195"/>
    </location>
    <ligand>
        <name>substrate</name>
    </ligand>
</feature>
<feature type="binding site" evidence="10">
    <location>
        <position position="41"/>
    </location>
    <ligand>
        <name>Mn(2+)</name>
        <dbReference type="ChEBI" id="CHEBI:29035"/>
        <label>2</label>
    </ligand>
</feature>
<feature type="binding site" evidence="10">
    <location>
        <position position="8"/>
    </location>
    <ligand>
        <name>Mn(2+)</name>
        <dbReference type="ChEBI" id="CHEBI:29035"/>
        <label>1</label>
    </ligand>
</feature>
<dbReference type="InterPro" id="IPR029052">
    <property type="entry name" value="Metallo-depent_PP-like"/>
</dbReference>
<dbReference type="EC" id="3.6.1.54" evidence="10"/>
<dbReference type="InterPro" id="IPR043461">
    <property type="entry name" value="LpxH-like"/>
</dbReference>
<dbReference type="GO" id="GO:0008758">
    <property type="term" value="F:UDP-2,3-diacylglucosamine hydrolase activity"/>
    <property type="evidence" value="ECO:0007669"/>
    <property type="project" value="UniProtKB-UniRule"/>
</dbReference>
<evidence type="ECO:0000256" key="4">
    <source>
        <dbReference type="ARBA" id="ARBA00022556"/>
    </source>
</evidence>
<feature type="binding site" evidence="10">
    <location>
        <position position="79"/>
    </location>
    <ligand>
        <name>Mn(2+)</name>
        <dbReference type="ChEBI" id="CHEBI:29035"/>
        <label>2</label>
    </ligand>
</feature>
<keyword evidence="8 10" id="KW-0472">Membrane</keyword>
<keyword evidence="6 10" id="KW-0378">Hydrolase</keyword>
<keyword evidence="7 10" id="KW-0443">Lipid metabolism</keyword>
<keyword evidence="3 10" id="KW-0997">Cell inner membrane</keyword>
<comment type="caution">
    <text evidence="12">The sequence shown here is derived from an EMBL/GenBank/DDBJ whole genome shotgun (WGS) entry which is preliminary data.</text>
</comment>
<dbReference type="SUPFAM" id="SSF56300">
    <property type="entry name" value="Metallo-dependent phosphatases"/>
    <property type="match status" value="1"/>
</dbReference>
<evidence type="ECO:0000256" key="3">
    <source>
        <dbReference type="ARBA" id="ARBA00022519"/>
    </source>
</evidence>
<feature type="binding site" evidence="10">
    <location>
        <position position="195"/>
    </location>
    <ligand>
        <name>Mn(2+)</name>
        <dbReference type="ChEBI" id="CHEBI:29035"/>
        <label>2</label>
    </ligand>
</feature>
<feature type="binding site" evidence="10">
    <location>
        <position position="122"/>
    </location>
    <ligand>
        <name>substrate</name>
    </ligand>
</feature>
<evidence type="ECO:0000259" key="11">
    <source>
        <dbReference type="Pfam" id="PF00149"/>
    </source>
</evidence>
<dbReference type="GO" id="GO:0009245">
    <property type="term" value="P:lipid A biosynthetic process"/>
    <property type="evidence" value="ECO:0007669"/>
    <property type="project" value="UniProtKB-UniRule"/>
</dbReference>
<dbReference type="Proteomes" id="UP000295724">
    <property type="component" value="Unassembled WGS sequence"/>
</dbReference>
<dbReference type="Gene3D" id="3.60.21.10">
    <property type="match status" value="1"/>
</dbReference>
<dbReference type="UniPathway" id="UPA00359">
    <property type="reaction ID" value="UER00480"/>
</dbReference>
<dbReference type="NCBIfam" id="NF003743">
    <property type="entry name" value="PRK05340.1"/>
    <property type="match status" value="1"/>
</dbReference>
<dbReference type="EMBL" id="SNZB01000005">
    <property type="protein sequence ID" value="TDR18290.1"/>
    <property type="molecule type" value="Genomic_DNA"/>
</dbReference>
<dbReference type="GO" id="GO:0030145">
    <property type="term" value="F:manganese ion binding"/>
    <property type="evidence" value="ECO:0007669"/>
    <property type="project" value="UniProtKB-UniRule"/>
</dbReference>
<evidence type="ECO:0000313" key="13">
    <source>
        <dbReference type="Proteomes" id="UP000295724"/>
    </source>
</evidence>
<dbReference type="Pfam" id="PF00149">
    <property type="entry name" value="Metallophos"/>
    <property type="match status" value="1"/>
</dbReference>
<organism evidence="12 13">
    <name type="scientific">Marinicella litoralis</name>
    <dbReference type="NCBI Taxonomy" id="644220"/>
    <lineage>
        <taxon>Bacteria</taxon>
        <taxon>Pseudomonadati</taxon>
        <taxon>Pseudomonadota</taxon>
        <taxon>Gammaproteobacteria</taxon>
        <taxon>Lysobacterales</taxon>
        <taxon>Marinicellaceae</taxon>
        <taxon>Marinicella</taxon>
    </lineage>
</organism>
<feature type="binding site" evidence="10">
    <location>
        <begin position="79"/>
        <end position="80"/>
    </location>
    <ligand>
        <name>substrate</name>
    </ligand>
</feature>
<dbReference type="OrthoDB" id="9783283at2"/>
<evidence type="ECO:0000256" key="2">
    <source>
        <dbReference type="ARBA" id="ARBA00022516"/>
    </source>
</evidence>
<keyword evidence="1 10" id="KW-1003">Cell membrane</keyword>
<feature type="binding site" evidence="10">
    <location>
        <position position="10"/>
    </location>
    <ligand>
        <name>Mn(2+)</name>
        <dbReference type="ChEBI" id="CHEBI:29035"/>
        <label>1</label>
    </ligand>
</feature>
<comment type="function">
    <text evidence="10">Hydrolyzes the pyrophosphate bond of UDP-2,3-diacylglucosamine to yield 2,3-diacylglucosamine 1-phosphate (lipid X) and UMP by catalyzing the attack of water at the alpha-P atom. Involved in the biosynthesis of lipid A, a phosphorylated glycolipid that anchors the lipopolysaccharide to the outer membrane of the cell.</text>
</comment>